<keyword evidence="12" id="KW-1185">Reference proteome</keyword>
<evidence type="ECO:0000256" key="2">
    <source>
        <dbReference type="ARBA" id="ARBA00022670"/>
    </source>
</evidence>
<dbReference type="Gramene" id="AET4Gv20202200.2">
    <property type="protein sequence ID" value="AET4Gv20202200.2"/>
    <property type="gene ID" value="AET4Gv20202200"/>
</dbReference>
<organism evidence="11 12">
    <name type="scientific">Aegilops tauschii subsp. strangulata</name>
    <name type="common">Goatgrass</name>
    <dbReference type="NCBI Taxonomy" id="200361"/>
    <lineage>
        <taxon>Eukaryota</taxon>
        <taxon>Viridiplantae</taxon>
        <taxon>Streptophyta</taxon>
        <taxon>Embryophyta</taxon>
        <taxon>Tracheophyta</taxon>
        <taxon>Spermatophyta</taxon>
        <taxon>Magnoliopsida</taxon>
        <taxon>Liliopsida</taxon>
        <taxon>Poales</taxon>
        <taxon>Poaceae</taxon>
        <taxon>BOP clade</taxon>
        <taxon>Pooideae</taxon>
        <taxon>Triticodae</taxon>
        <taxon>Triticeae</taxon>
        <taxon>Triticinae</taxon>
        <taxon>Aegilops</taxon>
    </lineage>
</organism>
<keyword evidence="3" id="KW-0732">Signal</keyword>
<reference evidence="12" key="1">
    <citation type="journal article" date="2014" name="Science">
        <title>Ancient hybridizations among the ancestral genomes of bread wheat.</title>
        <authorList>
            <consortium name="International Wheat Genome Sequencing Consortium,"/>
            <person name="Marcussen T."/>
            <person name="Sandve S.R."/>
            <person name="Heier L."/>
            <person name="Spannagl M."/>
            <person name="Pfeifer M."/>
            <person name="Jakobsen K.S."/>
            <person name="Wulff B.B."/>
            <person name="Steuernagel B."/>
            <person name="Mayer K.F."/>
            <person name="Olsen O.A."/>
        </authorList>
    </citation>
    <scope>NUCLEOTIDE SEQUENCE [LARGE SCALE GENOMIC DNA]</scope>
    <source>
        <strain evidence="12">cv. AL8/78</strain>
    </source>
</reference>
<reference evidence="11" key="4">
    <citation type="submission" date="2019-03" db="UniProtKB">
        <authorList>
            <consortium name="EnsemblPlants"/>
        </authorList>
    </citation>
    <scope>IDENTIFICATION</scope>
</reference>
<keyword evidence="6" id="KW-0378">Hydrolase</keyword>
<reference evidence="12" key="2">
    <citation type="journal article" date="2017" name="Nat. Plants">
        <title>The Aegilops tauschii genome reveals multiple impacts of transposons.</title>
        <authorList>
            <person name="Zhao G."/>
            <person name="Zou C."/>
            <person name="Li K."/>
            <person name="Wang K."/>
            <person name="Li T."/>
            <person name="Gao L."/>
            <person name="Zhang X."/>
            <person name="Wang H."/>
            <person name="Yang Z."/>
            <person name="Liu X."/>
            <person name="Jiang W."/>
            <person name="Mao L."/>
            <person name="Kong X."/>
            <person name="Jiao Y."/>
            <person name="Jia J."/>
        </authorList>
    </citation>
    <scope>NUCLEOTIDE SEQUENCE [LARGE SCALE GENOMIC DNA]</scope>
    <source>
        <strain evidence="12">cv. AL8/78</strain>
    </source>
</reference>
<feature type="domain" description="Peptidase A1" evidence="10">
    <location>
        <begin position="84"/>
        <end position="425"/>
    </location>
</feature>
<dbReference type="Pfam" id="PF14541">
    <property type="entry name" value="TAXi_C"/>
    <property type="match status" value="1"/>
</dbReference>
<dbReference type="FunFam" id="2.40.70.10:FF:000027">
    <property type="entry name" value="Aspartic proteinase Asp1 isoform A"/>
    <property type="match status" value="1"/>
</dbReference>
<dbReference type="FunFam" id="2.40.70.10:FF:000015">
    <property type="entry name" value="Aspartyl protease family protein"/>
    <property type="match status" value="1"/>
</dbReference>
<keyword evidence="4" id="KW-0677">Repeat</keyword>
<accession>A0A453HIU7</accession>
<proteinExistence type="inferred from homology"/>
<dbReference type="InterPro" id="IPR033121">
    <property type="entry name" value="PEPTIDASE_A1"/>
</dbReference>
<dbReference type="InterPro" id="IPR032799">
    <property type="entry name" value="TAXi_C"/>
</dbReference>
<keyword evidence="2" id="KW-0645">Protease</keyword>
<feature type="active site" evidence="9">
    <location>
        <position position="102"/>
    </location>
</feature>
<evidence type="ECO:0000256" key="9">
    <source>
        <dbReference type="PIRSR" id="PIRSR601461-1"/>
    </source>
</evidence>
<dbReference type="PANTHER" id="PTHR13683:SF331">
    <property type="entry name" value="ASPARTIC PROTEINASE ASP1"/>
    <property type="match status" value="1"/>
</dbReference>
<evidence type="ECO:0000256" key="1">
    <source>
        <dbReference type="ARBA" id="ARBA00007447"/>
    </source>
</evidence>
<evidence type="ECO:0000259" key="10">
    <source>
        <dbReference type="PROSITE" id="PS51767"/>
    </source>
</evidence>
<keyword evidence="5" id="KW-0064">Aspartyl protease</keyword>
<evidence type="ECO:0000256" key="7">
    <source>
        <dbReference type="ARBA" id="ARBA00068871"/>
    </source>
</evidence>
<sequence length="441" mass="47414">KISATAVHTADCSTLERSVRLPPPSSPHPMAAAGWSSAAFLALLLLLLPFAPSPARAATPGKSPSPTSTAVFQLQGAVYPIGHYYVTMNIGDPAKPYFLDVDTGSDLSWLQCDAPCQSCNKVPHPWYKPTKNKIVPCAASLCTSLSPNKKCAVPQQCDYQIKYTDKATSLGVLVADNFTLSLRNSSTVRANLTFGCGYDQQVGKNGAVQAATDGLLALGKGSVSLLSQLKQQGITKNVVGHCFSTNGGGFLFFGDDIVPTSRVTWVPMARTTSGNYYSPGSGTLYFDRRSLGVKPMEVVFDSGSTYTYFAAQPYQATVSALKAGLSKSLKEVSDVSLPLCWKGQKVFKSVSEVKNDFKSLFLNFGKNSVMEIPPENYLIVTKYGNVCLGILDGTAAKQTFNIIGDITMQDQMIIYDNEKGQLGWIRGSCSRSSKSIMSNFP</sequence>
<dbReference type="Pfam" id="PF14543">
    <property type="entry name" value="TAXi_N"/>
    <property type="match status" value="1"/>
</dbReference>
<dbReference type="AlphaFoldDB" id="A0A453HIU7"/>
<dbReference type="PROSITE" id="PS51767">
    <property type="entry name" value="PEPTIDASE_A1"/>
    <property type="match status" value="1"/>
</dbReference>
<evidence type="ECO:0000313" key="11">
    <source>
        <dbReference type="EnsemblPlants" id="AET4Gv20202200.2"/>
    </source>
</evidence>
<protein>
    <recommendedName>
        <fullName evidence="7">Aspartic proteinase Asp1</fullName>
    </recommendedName>
    <alternativeName>
        <fullName evidence="8">Nucellin-like protein</fullName>
    </alternativeName>
</protein>
<dbReference type="InterPro" id="IPR032861">
    <property type="entry name" value="TAXi_N"/>
</dbReference>
<dbReference type="STRING" id="200361.A0A453HIU7"/>
<dbReference type="Proteomes" id="UP000015105">
    <property type="component" value="Chromosome 4D"/>
</dbReference>
<reference evidence="11" key="3">
    <citation type="journal article" date="2017" name="Nature">
        <title>Genome sequence of the progenitor of the wheat D genome Aegilops tauschii.</title>
        <authorList>
            <person name="Luo M.C."/>
            <person name="Gu Y.Q."/>
            <person name="Puiu D."/>
            <person name="Wang H."/>
            <person name="Twardziok S.O."/>
            <person name="Deal K.R."/>
            <person name="Huo N."/>
            <person name="Zhu T."/>
            <person name="Wang L."/>
            <person name="Wang Y."/>
            <person name="McGuire P.E."/>
            <person name="Liu S."/>
            <person name="Long H."/>
            <person name="Ramasamy R.K."/>
            <person name="Rodriguez J.C."/>
            <person name="Van S.L."/>
            <person name="Yuan L."/>
            <person name="Wang Z."/>
            <person name="Xia Z."/>
            <person name="Xiao L."/>
            <person name="Anderson O.D."/>
            <person name="Ouyang S."/>
            <person name="Liang Y."/>
            <person name="Zimin A.V."/>
            <person name="Pertea G."/>
            <person name="Qi P."/>
            <person name="Bennetzen J.L."/>
            <person name="Dai X."/>
            <person name="Dawson M.W."/>
            <person name="Muller H.G."/>
            <person name="Kugler K."/>
            <person name="Rivarola-Duarte L."/>
            <person name="Spannagl M."/>
            <person name="Mayer K.F.X."/>
            <person name="Lu F.H."/>
            <person name="Bevan M.W."/>
            <person name="Leroy P."/>
            <person name="Li P."/>
            <person name="You F.M."/>
            <person name="Sun Q."/>
            <person name="Liu Z."/>
            <person name="Lyons E."/>
            <person name="Wicker T."/>
            <person name="Salzberg S.L."/>
            <person name="Devos K.M."/>
            <person name="Dvorak J."/>
        </authorList>
    </citation>
    <scope>NUCLEOTIDE SEQUENCE [LARGE SCALE GENOMIC DNA]</scope>
    <source>
        <strain evidence="11">cv. AL8/78</strain>
    </source>
</reference>
<feature type="active site" evidence="9">
    <location>
        <position position="301"/>
    </location>
</feature>
<comment type="similarity">
    <text evidence="1">Belongs to the peptidase A1 family.</text>
</comment>
<evidence type="ECO:0000256" key="3">
    <source>
        <dbReference type="ARBA" id="ARBA00022729"/>
    </source>
</evidence>
<evidence type="ECO:0000256" key="8">
    <source>
        <dbReference type="ARBA" id="ARBA00077656"/>
    </source>
</evidence>
<dbReference type="EnsemblPlants" id="AET4Gv20202200.2">
    <property type="protein sequence ID" value="AET4Gv20202200.2"/>
    <property type="gene ID" value="AET4Gv20202200"/>
</dbReference>
<evidence type="ECO:0000256" key="4">
    <source>
        <dbReference type="ARBA" id="ARBA00022737"/>
    </source>
</evidence>
<dbReference type="InterPro" id="IPR001969">
    <property type="entry name" value="Aspartic_peptidase_AS"/>
</dbReference>
<evidence type="ECO:0000256" key="5">
    <source>
        <dbReference type="ARBA" id="ARBA00022750"/>
    </source>
</evidence>
<name>A0A453HIU7_AEGTS</name>
<dbReference type="GO" id="GO:0006508">
    <property type="term" value="P:proteolysis"/>
    <property type="evidence" value="ECO:0007669"/>
    <property type="project" value="UniProtKB-KW"/>
</dbReference>
<evidence type="ECO:0000313" key="12">
    <source>
        <dbReference type="Proteomes" id="UP000015105"/>
    </source>
</evidence>
<reference evidence="11" key="5">
    <citation type="journal article" date="2021" name="G3 (Bethesda)">
        <title>Aegilops tauschii genome assembly Aet v5.0 features greater sequence contiguity and improved annotation.</title>
        <authorList>
            <person name="Wang L."/>
            <person name="Zhu T."/>
            <person name="Rodriguez J.C."/>
            <person name="Deal K.R."/>
            <person name="Dubcovsky J."/>
            <person name="McGuire P.E."/>
            <person name="Lux T."/>
            <person name="Spannagl M."/>
            <person name="Mayer K.F.X."/>
            <person name="Baldrich P."/>
            <person name="Meyers B.C."/>
            <person name="Huo N."/>
            <person name="Gu Y.Q."/>
            <person name="Zhou H."/>
            <person name="Devos K.M."/>
            <person name="Bennetzen J.L."/>
            <person name="Unver T."/>
            <person name="Budak H."/>
            <person name="Gulick P.J."/>
            <person name="Galiba G."/>
            <person name="Kalapos B."/>
            <person name="Nelson D.R."/>
            <person name="Li P."/>
            <person name="You F.M."/>
            <person name="Luo M.C."/>
            <person name="Dvorak J."/>
        </authorList>
    </citation>
    <scope>NUCLEOTIDE SEQUENCE [LARGE SCALE GENOMIC DNA]</scope>
    <source>
        <strain evidence="11">cv. AL8/78</strain>
    </source>
</reference>
<dbReference type="GO" id="GO:0004190">
    <property type="term" value="F:aspartic-type endopeptidase activity"/>
    <property type="evidence" value="ECO:0007669"/>
    <property type="project" value="UniProtKB-KW"/>
</dbReference>
<dbReference type="PANTHER" id="PTHR13683">
    <property type="entry name" value="ASPARTYL PROTEASES"/>
    <property type="match status" value="1"/>
</dbReference>
<dbReference type="PROSITE" id="PS00141">
    <property type="entry name" value="ASP_PROTEASE"/>
    <property type="match status" value="2"/>
</dbReference>
<dbReference type="SUPFAM" id="SSF50630">
    <property type="entry name" value="Acid proteases"/>
    <property type="match status" value="1"/>
</dbReference>
<dbReference type="InterPro" id="IPR021109">
    <property type="entry name" value="Peptidase_aspartic_dom_sf"/>
</dbReference>
<dbReference type="Gene3D" id="2.40.70.10">
    <property type="entry name" value="Acid Proteases"/>
    <property type="match status" value="2"/>
</dbReference>
<evidence type="ECO:0000256" key="6">
    <source>
        <dbReference type="ARBA" id="ARBA00022801"/>
    </source>
</evidence>
<dbReference type="InterPro" id="IPR001461">
    <property type="entry name" value="Aspartic_peptidase_A1"/>
</dbReference>